<organism evidence="1 2">
    <name type="scientific">Trifolium medium</name>
    <dbReference type="NCBI Taxonomy" id="97028"/>
    <lineage>
        <taxon>Eukaryota</taxon>
        <taxon>Viridiplantae</taxon>
        <taxon>Streptophyta</taxon>
        <taxon>Embryophyta</taxon>
        <taxon>Tracheophyta</taxon>
        <taxon>Spermatophyta</taxon>
        <taxon>Magnoliopsida</taxon>
        <taxon>eudicotyledons</taxon>
        <taxon>Gunneridae</taxon>
        <taxon>Pentapetalae</taxon>
        <taxon>rosids</taxon>
        <taxon>fabids</taxon>
        <taxon>Fabales</taxon>
        <taxon>Fabaceae</taxon>
        <taxon>Papilionoideae</taxon>
        <taxon>50 kb inversion clade</taxon>
        <taxon>NPAAA clade</taxon>
        <taxon>Hologalegina</taxon>
        <taxon>IRL clade</taxon>
        <taxon>Trifolieae</taxon>
        <taxon>Trifolium</taxon>
    </lineage>
</organism>
<dbReference type="AlphaFoldDB" id="A0A392RQJ6"/>
<comment type="caution">
    <text evidence="1">The sequence shown here is derived from an EMBL/GenBank/DDBJ whole genome shotgun (WGS) entry which is preliminary data.</text>
</comment>
<dbReference type="Proteomes" id="UP000265520">
    <property type="component" value="Unassembled WGS sequence"/>
</dbReference>
<name>A0A392RQJ6_9FABA</name>
<evidence type="ECO:0000313" key="2">
    <source>
        <dbReference type="Proteomes" id="UP000265520"/>
    </source>
</evidence>
<dbReference type="EMBL" id="LXQA010256418">
    <property type="protein sequence ID" value="MCI38477.1"/>
    <property type="molecule type" value="Genomic_DNA"/>
</dbReference>
<reference evidence="1 2" key="1">
    <citation type="journal article" date="2018" name="Front. Plant Sci.">
        <title>Red Clover (Trifolium pratense) and Zigzag Clover (T. medium) - A Picture of Genomic Similarities and Differences.</title>
        <authorList>
            <person name="Dluhosova J."/>
            <person name="Istvanek J."/>
            <person name="Nedelnik J."/>
            <person name="Repkova J."/>
        </authorList>
    </citation>
    <scope>NUCLEOTIDE SEQUENCE [LARGE SCALE GENOMIC DNA]</scope>
    <source>
        <strain evidence="2">cv. 10/8</strain>
        <tissue evidence="1">Leaf</tissue>
    </source>
</reference>
<sequence>MLLVCLRPAQFCIYEKMNLAVGCVRRRYGCVWRNSERKIEGWVLWSACGADDAARGTVDLAVWKV</sequence>
<keyword evidence="2" id="KW-1185">Reference proteome</keyword>
<protein>
    <submittedName>
        <fullName evidence="1">Uncharacterized protein</fullName>
    </submittedName>
</protein>
<evidence type="ECO:0000313" key="1">
    <source>
        <dbReference type="EMBL" id="MCI38477.1"/>
    </source>
</evidence>
<accession>A0A392RQJ6</accession>
<proteinExistence type="predicted"/>